<evidence type="ECO:0000256" key="2">
    <source>
        <dbReference type="ARBA" id="ARBA00022763"/>
    </source>
</evidence>
<comment type="caution">
    <text evidence="5">The sequence shown here is derived from an EMBL/GenBank/DDBJ whole genome shotgun (WGS) entry which is preliminary data.</text>
</comment>
<sequence length="209" mass="22974">MALDNESPQAQEPSVTSFNLSHAVVHPAAAIQHSNQPHRAHSPPSEDNVAHVQNIQRLLAKRPGPEYLTTRPGAGGSKFIYIEGWRAIELANEIFGFNGWSTETKSLDVDYVDLTPDGKYNVGVSAIVRISLKDGSTHEDVGYGKIDNCLSKGDALEKCKKEAVTDALKRSLRVFGNLLGNCLYDKNFLGNVKNVQAQKVTCHLWLSYI</sequence>
<dbReference type="GO" id="GO:0000724">
    <property type="term" value="P:double-strand break repair via homologous recombination"/>
    <property type="evidence" value="ECO:0007669"/>
    <property type="project" value="UniProtKB-ARBA"/>
</dbReference>
<dbReference type="FunFam" id="3.30.390.80:FF:000001">
    <property type="entry name" value="DNA repair protein RAD52 homolog"/>
    <property type="match status" value="1"/>
</dbReference>
<dbReference type="Gene3D" id="3.30.390.80">
    <property type="entry name" value="DNA repair protein Rad52/59/22"/>
    <property type="match status" value="1"/>
</dbReference>
<dbReference type="InterPro" id="IPR007232">
    <property type="entry name" value="Rad52_Rad59_Rad22"/>
</dbReference>
<dbReference type="GO" id="GO:0003697">
    <property type="term" value="F:single-stranded DNA binding"/>
    <property type="evidence" value="ECO:0007669"/>
    <property type="project" value="UniProtKB-ARBA"/>
</dbReference>
<accession>A0A9P6T9H7</accession>
<dbReference type="EMBL" id="MU167345">
    <property type="protein sequence ID" value="KAG0142538.1"/>
    <property type="molecule type" value="Genomic_DNA"/>
</dbReference>
<keyword evidence="6" id="KW-1185">Reference proteome</keyword>
<dbReference type="PANTHER" id="PTHR12132:SF1">
    <property type="entry name" value="DNA REPAIR PROTEIN RAD52 HOMOLOG"/>
    <property type="match status" value="1"/>
</dbReference>
<dbReference type="PANTHER" id="PTHR12132">
    <property type="entry name" value="DNA REPAIR AND RECOMBINATION PROTEIN RAD52, RAD59"/>
    <property type="match status" value="1"/>
</dbReference>
<evidence type="ECO:0000256" key="3">
    <source>
        <dbReference type="ARBA" id="ARBA00023172"/>
    </source>
</evidence>
<keyword evidence="2" id="KW-0227">DNA damage</keyword>
<comment type="similarity">
    <text evidence="1">Belongs to the RAD52 family.</text>
</comment>
<dbReference type="GO" id="GO:0005634">
    <property type="term" value="C:nucleus"/>
    <property type="evidence" value="ECO:0007669"/>
    <property type="project" value="TreeGrafter"/>
</dbReference>
<keyword evidence="3" id="KW-0233">DNA recombination</keyword>
<dbReference type="Proteomes" id="UP000886653">
    <property type="component" value="Unassembled WGS sequence"/>
</dbReference>
<dbReference type="InterPro" id="IPR042525">
    <property type="entry name" value="Rad52_Rad59_Rad22_sf"/>
</dbReference>
<organism evidence="5 6">
    <name type="scientific">Cronartium quercuum f. sp. fusiforme G11</name>
    <dbReference type="NCBI Taxonomy" id="708437"/>
    <lineage>
        <taxon>Eukaryota</taxon>
        <taxon>Fungi</taxon>
        <taxon>Dikarya</taxon>
        <taxon>Basidiomycota</taxon>
        <taxon>Pucciniomycotina</taxon>
        <taxon>Pucciniomycetes</taxon>
        <taxon>Pucciniales</taxon>
        <taxon>Coleosporiaceae</taxon>
        <taxon>Cronartium</taxon>
    </lineage>
</organism>
<dbReference type="AlphaFoldDB" id="A0A9P6T9H7"/>
<proteinExistence type="inferred from homology"/>
<evidence type="ECO:0000256" key="4">
    <source>
        <dbReference type="ARBA" id="ARBA00023204"/>
    </source>
</evidence>
<evidence type="ECO:0000313" key="5">
    <source>
        <dbReference type="EMBL" id="KAG0142538.1"/>
    </source>
</evidence>
<gene>
    <name evidence="5" type="ORF">CROQUDRAFT_50170</name>
</gene>
<name>A0A9P6T9H7_9BASI</name>
<dbReference type="InterPro" id="IPR041247">
    <property type="entry name" value="Rad52_fam"/>
</dbReference>
<protein>
    <submittedName>
        <fullName evidence="5">Uncharacterized protein</fullName>
    </submittedName>
</protein>
<dbReference type="GO" id="GO:0006312">
    <property type="term" value="P:mitotic recombination"/>
    <property type="evidence" value="ECO:0007669"/>
    <property type="project" value="TreeGrafter"/>
</dbReference>
<evidence type="ECO:0000313" key="6">
    <source>
        <dbReference type="Proteomes" id="UP000886653"/>
    </source>
</evidence>
<reference evidence="5" key="1">
    <citation type="submission" date="2013-11" db="EMBL/GenBank/DDBJ databases">
        <title>Genome sequence of the fusiform rust pathogen reveals effectors for host alternation and coevolution with pine.</title>
        <authorList>
            <consortium name="DOE Joint Genome Institute"/>
            <person name="Smith K."/>
            <person name="Pendleton A."/>
            <person name="Kubisiak T."/>
            <person name="Anderson C."/>
            <person name="Salamov A."/>
            <person name="Aerts A."/>
            <person name="Riley R."/>
            <person name="Clum A."/>
            <person name="Lindquist E."/>
            <person name="Ence D."/>
            <person name="Campbell M."/>
            <person name="Kronenberg Z."/>
            <person name="Feau N."/>
            <person name="Dhillon B."/>
            <person name="Hamelin R."/>
            <person name="Burleigh J."/>
            <person name="Smith J."/>
            <person name="Yandell M."/>
            <person name="Nelson C."/>
            <person name="Grigoriev I."/>
            <person name="Davis J."/>
        </authorList>
    </citation>
    <scope>NUCLEOTIDE SEQUENCE</scope>
    <source>
        <strain evidence="5">G11</strain>
    </source>
</reference>
<dbReference type="OrthoDB" id="206565at2759"/>
<dbReference type="Pfam" id="PF04098">
    <property type="entry name" value="Rad52_Rad22"/>
    <property type="match status" value="1"/>
</dbReference>
<dbReference type="SUPFAM" id="SSF54768">
    <property type="entry name" value="dsRNA-binding domain-like"/>
    <property type="match status" value="1"/>
</dbReference>
<dbReference type="GO" id="GO:0045002">
    <property type="term" value="P:double-strand break repair via single-strand annealing"/>
    <property type="evidence" value="ECO:0007669"/>
    <property type="project" value="TreeGrafter"/>
</dbReference>
<evidence type="ECO:0000256" key="1">
    <source>
        <dbReference type="ARBA" id="ARBA00006638"/>
    </source>
</evidence>
<keyword evidence="4" id="KW-0234">DNA repair</keyword>